<reference evidence="1" key="1">
    <citation type="journal article" date="2023" name="Science">
        <title>Genome structures resolve the early diversification of teleost fishes.</title>
        <authorList>
            <person name="Parey E."/>
            <person name="Louis A."/>
            <person name="Montfort J."/>
            <person name="Bouchez O."/>
            <person name="Roques C."/>
            <person name="Iampietro C."/>
            <person name="Lluch J."/>
            <person name="Castinel A."/>
            <person name="Donnadieu C."/>
            <person name="Desvignes T."/>
            <person name="Floi Bucao C."/>
            <person name="Jouanno E."/>
            <person name="Wen M."/>
            <person name="Mejri S."/>
            <person name="Dirks R."/>
            <person name="Jansen H."/>
            <person name="Henkel C."/>
            <person name="Chen W.J."/>
            <person name="Zahm M."/>
            <person name="Cabau C."/>
            <person name="Klopp C."/>
            <person name="Thompson A.W."/>
            <person name="Robinson-Rechavi M."/>
            <person name="Braasch I."/>
            <person name="Lecointre G."/>
            <person name="Bobe J."/>
            <person name="Postlethwait J.H."/>
            <person name="Berthelot C."/>
            <person name="Roest Crollius H."/>
            <person name="Guiguen Y."/>
        </authorList>
    </citation>
    <scope>NUCLEOTIDE SEQUENCE</scope>
    <source>
        <strain evidence="1">WJC10195</strain>
    </source>
</reference>
<proteinExistence type="predicted"/>
<sequence length="102" mass="11022">MGILALRSRFPGRGGCERGAVNLSAPFFRRIQTCNVKATSSASSGDVLGPGSEQLAGTPDEGGYFWPLYPGNRPLRQRSRRALRSCTLCPTRRPNAKPATTQ</sequence>
<comment type="caution">
    <text evidence="1">The sequence shown here is derived from an EMBL/GenBank/DDBJ whole genome shotgun (WGS) entry which is preliminary data.</text>
</comment>
<evidence type="ECO:0000313" key="1">
    <source>
        <dbReference type="EMBL" id="KAJ8339588.1"/>
    </source>
</evidence>
<dbReference type="Proteomes" id="UP001152622">
    <property type="component" value="Chromosome 17"/>
</dbReference>
<keyword evidence="2" id="KW-1185">Reference proteome</keyword>
<name>A0A9Q1EIY0_SYNKA</name>
<dbReference type="EMBL" id="JAINUF010000017">
    <property type="protein sequence ID" value="KAJ8339588.1"/>
    <property type="molecule type" value="Genomic_DNA"/>
</dbReference>
<organism evidence="1 2">
    <name type="scientific">Synaphobranchus kaupii</name>
    <name type="common">Kaup's arrowtooth eel</name>
    <dbReference type="NCBI Taxonomy" id="118154"/>
    <lineage>
        <taxon>Eukaryota</taxon>
        <taxon>Metazoa</taxon>
        <taxon>Chordata</taxon>
        <taxon>Craniata</taxon>
        <taxon>Vertebrata</taxon>
        <taxon>Euteleostomi</taxon>
        <taxon>Actinopterygii</taxon>
        <taxon>Neopterygii</taxon>
        <taxon>Teleostei</taxon>
        <taxon>Anguilliformes</taxon>
        <taxon>Synaphobranchidae</taxon>
        <taxon>Synaphobranchus</taxon>
    </lineage>
</organism>
<dbReference type="AlphaFoldDB" id="A0A9Q1EIY0"/>
<accession>A0A9Q1EIY0</accession>
<evidence type="ECO:0000313" key="2">
    <source>
        <dbReference type="Proteomes" id="UP001152622"/>
    </source>
</evidence>
<protein>
    <submittedName>
        <fullName evidence="1">Uncharacterized protein</fullName>
    </submittedName>
</protein>
<gene>
    <name evidence="1" type="ORF">SKAU_G00363740</name>
</gene>